<dbReference type="PANTHER" id="PTHR32125:SF8">
    <property type="entry name" value="RIBITOL-5-PHOSPHATE CYTIDYLYLTRANSFERASE"/>
    <property type="match status" value="1"/>
</dbReference>
<dbReference type="InterPro" id="IPR029044">
    <property type="entry name" value="Nucleotide-diphossugar_trans"/>
</dbReference>
<proteinExistence type="predicted"/>
<dbReference type="EMBL" id="FOJI01000004">
    <property type="protein sequence ID" value="SEW09113.1"/>
    <property type="molecule type" value="Genomic_DNA"/>
</dbReference>
<dbReference type="AlphaFoldDB" id="A0A1I0P433"/>
<dbReference type="CDD" id="cd02516">
    <property type="entry name" value="CDP-ME_synthetase"/>
    <property type="match status" value="1"/>
</dbReference>
<reference evidence="3 4" key="1">
    <citation type="submission" date="2016-10" db="EMBL/GenBank/DDBJ databases">
        <authorList>
            <person name="de Groot N.N."/>
        </authorList>
    </citation>
    <scope>NUCLEOTIDE SEQUENCE [LARGE SCALE GENOMIC DNA]</scope>
    <source>
        <strain evidence="3 4">DSM 9179</strain>
    </source>
</reference>
<evidence type="ECO:0000256" key="2">
    <source>
        <dbReference type="ARBA" id="ARBA00022695"/>
    </source>
</evidence>
<dbReference type="Pfam" id="PF01128">
    <property type="entry name" value="IspD"/>
    <property type="match status" value="1"/>
</dbReference>
<dbReference type="STRING" id="99656.SAMN05421659_104147"/>
<dbReference type="RefSeq" id="WP_170841327.1">
    <property type="nucleotide sequence ID" value="NZ_FOJI01000004.1"/>
</dbReference>
<evidence type="ECO:0000313" key="3">
    <source>
        <dbReference type="EMBL" id="SEW09113.1"/>
    </source>
</evidence>
<organism evidence="3 4">
    <name type="scientific">[Clostridium] fimetarium</name>
    <dbReference type="NCBI Taxonomy" id="99656"/>
    <lineage>
        <taxon>Bacteria</taxon>
        <taxon>Bacillati</taxon>
        <taxon>Bacillota</taxon>
        <taxon>Clostridia</taxon>
        <taxon>Lachnospirales</taxon>
        <taxon>Lachnospiraceae</taxon>
    </lineage>
</organism>
<dbReference type="Gene3D" id="3.90.550.10">
    <property type="entry name" value="Spore Coat Polysaccharide Biosynthesis Protein SpsA, Chain A"/>
    <property type="match status" value="1"/>
</dbReference>
<keyword evidence="4" id="KW-1185">Reference proteome</keyword>
<dbReference type="SUPFAM" id="SSF53448">
    <property type="entry name" value="Nucleotide-diphospho-sugar transferases"/>
    <property type="match status" value="1"/>
</dbReference>
<dbReference type="PANTHER" id="PTHR32125">
    <property type="entry name" value="2-C-METHYL-D-ERYTHRITOL 4-PHOSPHATE CYTIDYLYLTRANSFERASE, CHLOROPLASTIC"/>
    <property type="match status" value="1"/>
</dbReference>
<dbReference type="Proteomes" id="UP000199701">
    <property type="component" value="Unassembled WGS sequence"/>
</dbReference>
<sequence length="234" mass="26632">MITTAILSGGLGTRMGNSSVPKQFLEMNGEPIINRTVDALLLCNSIDKVLIVIHPEWRQYLINFIKTKSWYSITDIIDGGTSRIDSIENAVNYLHEKYIDEDENIILLHDAVRPFINKKLIDTLIENVRIYHAVSPSVPVIDTLFWSENGQVIESIPQRNNLYHGQTPEAFDVALIRDCIFKLTKEQREQNTGTAQICTVQGVSVHMIKGDQSNIKITTKEDYMLANYYFESIL</sequence>
<dbReference type="InterPro" id="IPR034683">
    <property type="entry name" value="IspD/TarI"/>
</dbReference>
<keyword evidence="1 3" id="KW-0808">Transferase</keyword>
<dbReference type="GO" id="GO:0050518">
    <property type="term" value="F:2-C-methyl-D-erythritol 4-phosphate cytidylyltransferase activity"/>
    <property type="evidence" value="ECO:0007669"/>
    <property type="project" value="TreeGrafter"/>
</dbReference>
<evidence type="ECO:0000256" key="1">
    <source>
        <dbReference type="ARBA" id="ARBA00022679"/>
    </source>
</evidence>
<evidence type="ECO:0000313" key="4">
    <source>
        <dbReference type="Proteomes" id="UP000199701"/>
    </source>
</evidence>
<keyword evidence="2 3" id="KW-0548">Nucleotidyltransferase</keyword>
<dbReference type="InterPro" id="IPR050088">
    <property type="entry name" value="IspD/TarI_cytidylyltransf_bact"/>
</dbReference>
<protein>
    <submittedName>
        <fullName evidence="3">2-C-methyl-D-erythritol 4-phosphate cytidylyltransferase</fullName>
    </submittedName>
</protein>
<dbReference type="NCBIfam" id="NF001183">
    <property type="entry name" value="PRK00155.1-3"/>
    <property type="match status" value="1"/>
</dbReference>
<dbReference type="FunFam" id="3.90.550.10:FF:000003">
    <property type="entry name" value="2-C-methyl-D-erythritol 4-phosphate cytidylyltransferase"/>
    <property type="match status" value="1"/>
</dbReference>
<name>A0A1I0P433_9FIRM</name>
<accession>A0A1I0P433</accession>
<gene>
    <name evidence="3" type="ORF">SAMN05421659_104147</name>
</gene>